<dbReference type="AlphaFoldDB" id="A0A420WTQ6"/>
<feature type="transmembrane region" description="Helical" evidence="2">
    <location>
        <begin position="7"/>
        <end position="29"/>
    </location>
</feature>
<protein>
    <submittedName>
        <fullName evidence="3">Uncharacterized protein</fullName>
    </submittedName>
</protein>
<dbReference type="EMBL" id="RBIN01000009">
    <property type="protein sequence ID" value="RKQ96394.1"/>
    <property type="molecule type" value="Genomic_DNA"/>
</dbReference>
<comment type="caution">
    <text evidence="3">The sequence shown here is derived from an EMBL/GenBank/DDBJ whole genome shotgun (WGS) entry which is preliminary data.</text>
</comment>
<dbReference type="RefSeq" id="WP_121173888.1">
    <property type="nucleotide sequence ID" value="NZ_RBIN01000009.1"/>
</dbReference>
<keyword evidence="4" id="KW-1185">Reference proteome</keyword>
<keyword evidence="2" id="KW-0472">Membrane</keyword>
<gene>
    <name evidence="3" type="ORF">C7446_2995</name>
</gene>
<name>A0A420WTQ6_9GAMM</name>
<organism evidence="3 4">
    <name type="scientific">Kushneria sinocarnis</name>
    <dbReference type="NCBI Taxonomy" id="595502"/>
    <lineage>
        <taxon>Bacteria</taxon>
        <taxon>Pseudomonadati</taxon>
        <taxon>Pseudomonadota</taxon>
        <taxon>Gammaproteobacteria</taxon>
        <taxon>Oceanospirillales</taxon>
        <taxon>Halomonadaceae</taxon>
        <taxon>Kushneria</taxon>
    </lineage>
</organism>
<reference evidence="3 4" key="1">
    <citation type="submission" date="2018-10" db="EMBL/GenBank/DDBJ databases">
        <title>Genomic Encyclopedia of Type Strains, Phase IV (KMG-IV): sequencing the most valuable type-strain genomes for metagenomic binning, comparative biology and taxonomic classification.</title>
        <authorList>
            <person name="Goeker M."/>
        </authorList>
    </citation>
    <scope>NUCLEOTIDE SEQUENCE [LARGE SCALE GENOMIC DNA]</scope>
    <source>
        <strain evidence="3 4">DSM 23229</strain>
    </source>
</reference>
<feature type="transmembrane region" description="Helical" evidence="2">
    <location>
        <begin position="35"/>
        <end position="56"/>
    </location>
</feature>
<evidence type="ECO:0000313" key="4">
    <source>
        <dbReference type="Proteomes" id="UP000281975"/>
    </source>
</evidence>
<proteinExistence type="predicted"/>
<dbReference type="OrthoDB" id="6182707at2"/>
<feature type="transmembrane region" description="Helical" evidence="2">
    <location>
        <begin position="87"/>
        <end position="108"/>
    </location>
</feature>
<evidence type="ECO:0000256" key="2">
    <source>
        <dbReference type="SAM" id="Phobius"/>
    </source>
</evidence>
<keyword evidence="2" id="KW-0812">Transmembrane</keyword>
<feature type="region of interest" description="Disordered" evidence="1">
    <location>
        <begin position="116"/>
        <end position="164"/>
    </location>
</feature>
<evidence type="ECO:0000256" key="1">
    <source>
        <dbReference type="SAM" id="MobiDB-lite"/>
    </source>
</evidence>
<accession>A0A420WTQ6</accession>
<evidence type="ECO:0000313" key="3">
    <source>
        <dbReference type="EMBL" id="RKQ96394.1"/>
    </source>
</evidence>
<keyword evidence="2" id="KW-1133">Transmembrane helix</keyword>
<sequence length="164" mass="17304">MLISDSLPLLWLCYIVLALIVLITGYLAFSFLPRLPRWVLVGLVAGALLMPAHFTIPGPKEQLGYSGWAPALVVTVVGVLQGKAGQIAGAGLWMLTGMIVVGGLFGWLSFRRRHDGSGDDSTGGGSAPRGEHGRSSRTAGRQRSADDTRQAPAGAGRREPSLGR</sequence>
<dbReference type="Proteomes" id="UP000281975">
    <property type="component" value="Unassembled WGS sequence"/>
</dbReference>